<dbReference type="Proteomes" id="UP000007241">
    <property type="component" value="Unassembled WGS sequence"/>
</dbReference>
<dbReference type="GeneID" id="18242738"/>
<dbReference type="EMBL" id="GL882881">
    <property type="protein sequence ID" value="EGF81823.1"/>
    <property type="molecule type" value="Genomic_DNA"/>
</dbReference>
<organism evidence="2 3">
    <name type="scientific">Batrachochytrium dendrobatidis (strain JAM81 / FGSC 10211)</name>
    <name type="common">Frog chytrid fungus</name>
    <dbReference type="NCBI Taxonomy" id="684364"/>
    <lineage>
        <taxon>Eukaryota</taxon>
        <taxon>Fungi</taxon>
        <taxon>Fungi incertae sedis</taxon>
        <taxon>Chytridiomycota</taxon>
        <taxon>Chytridiomycota incertae sedis</taxon>
        <taxon>Chytridiomycetes</taxon>
        <taxon>Rhizophydiales</taxon>
        <taxon>Rhizophydiales incertae sedis</taxon>
        <taxon>Batrachochytrium</taxon>
    </lineage>
</organism>
<proteinExistence type="predicted"/>
<dbReference type="AlphaFoldDB" id="F4NZ49"/>
<dbReference type="HOGENOM" id="CLU_2903831_0_0_1"/>
<keyword evidence="3" id="KW-1185">Reference proteome</keyword>
<gene>
    <name evidence="2" type="ORF">BATDEDRAFT_87263</name>
</gene>
<feature type="chain" id="PRO_5003319639" evidence="1">
    <location>
        <begin position="22"/>
        <end position="62"/>
    </location>
</feature>
<keyword evidence="1" id="KW-0732">Signal</keyword>
<name>F4NZ49_BATDJ</name>
<protein>
    <submittedName>
        <fullName evidence="2">Uncharacterized protein</fullName>
    </submittedName>
</protein>
<sequence length="62" mass="7285">MRSFLLTAACVIFACASTIMAQIDTVPDSQMWDNPKFESKHKSNYQFRIRRRIPVDDPHRDE</sequence>
<evidence type="ECO:0000313" key="3">
    <source>
        <dbReference type="Proteomes" id="UP000007241"/>
    </source>
</evidence>
<evidence type="ECO:0000313" key="2">
    <source>
        <dbReference type="EMBL" id="EGF81823.1"/>
    </source>
</evidence>
<evidence type="ECO:0000256" key="1">
    <source>
        <dbReference type="SAM" id="SignalP"/>
    </source>
</evidence>
<dbReference type="RefSeq" id="XP_006677545.1">
    <property type="nucleotide sequence ID" value="XM_006677482.1"/>
</dbReference>
<reference evidence="2 3" key="1">
    <citation type="submission" date="2009-12" db="EMBL/GenBank/DDBJ databases">
        <title>The draft genome of Batrachochytrium dendrobatidis.</title>
        <authorList>
            <consortium name="US DOE Joint Genome Institute (JGI-PGF)"/>
            <person name="Kuo A."/>
            <person name="Salamov A."/>
            <person name="Schmutz J."/>
            <person name="Lucas S."/>
            <person name="Pitluck S."/>
            <person name="Rosenblum E."/>
            <person name="Stajich J."/>
            <person name="Eisen M."/>
            <person name="Grigoriev I.V."/>
        </authorList>
    </citation>
    <scope>NUCLEOTIDE SEQUENCE [LARGE SCALE GENOMIC DNA]</scope>
    <source>
        <strain evidence="3">JAM81 / FGSC 10211</strain>
    </source>
</reference>
<dbReference type="InParanoid" id="F4NZ49"/>
<feature type="signal peptide" evidence="1">
    <location>
        <begin position="1"/>
        <end position="21"/>
    </location>
</feature>
<dbReference type="PROSITE" id="PS51257">
    <property type="entry name" value="PROKAR_LIPOPROTEIN"/>
    <property type="match status" value="1"/>
</dbReference>
<accession>F4NZ49</accession>